<feature type="domain" description="Dynein heavy chain AAA module D4" evidence="6">
    <location>
        <begin position="2062"/>
        <end position="2308"/>
    </location>
</feature>
<dbReference type="Gene3D" id="1.10.287.2620">
    <property type="match status" value="1"/>
</dbReference>
<evidence type="ECO:0000313" key="7">
    <source>
        <dbReference type="EMBL" id="CAB3374518.1"/>
    </source>
</evidence>
<dbReference type="SUPFAM" id="SSF52540">
    <property type="entry name" value="P-loop containing nucleoside triphosphate hydrolases"/>
    <property type="match status" value="3"/>
</dbReference>
<keyword evidence="2" id="KW-0175">Coiled coil</keyword>
<dbReference type="InterPro" id="IPR025662">
    <property type="entry name" value="Sigma_54_int_dom_ATP-bd_1"/>
</dbReference>
<dbReference type="PANTHER" id="PTHR45703:SF36">
    <property type="entry name" value="DYNEIN HEAVY CHAIN, CYTOPLASMIC"/>
    <property type="match status" value="1"/>
</dbReference>
<dbReference type="OrthoDB" id="447173at2759"/>
<evidence type="ECO:0000259" key="4">
    <source>
        <dbReference type="Pfam" id="PF12774"/>
    </source>
</evidence>
<evidence type="ECO:0000259" key="6">
    <source>
        <dbReference type="Pfam" id="PF12780"/>
    </source>
</evidence>
<dbReference type="Pfam" id="PF12774">
    <property type="entry name" value="AAA_6"/>
    <property type="match status" value="1"/>
</dbReference>
<dbReference type="Gene3D" id="3.40.50.300">
    <property type="entry name" value="P-loop containing nucleotide triphosphate hydrolases"/>
    <property type="match status" value="3"/>
</dbReference>
<dbReference type="GO" id="GO:0051959">
    <property type="term" value="F:dynein light intermediate chain binding"/>
    <property type="evidence" value="ECO:0007669"/>
    <property type="project" value="InterPro"/>
</dbReference>
<dbReference type="InterPro" id="IPR024743">
    <property type="entry name" value="Dynein_HC_stalk"/>
</dbReference>
<dbReference type="GO" id="GO:0005524">
    <property type="term" value="F:ATP binding"/>
    <property type="evidence" value="ECO:0007669"/>
    <property type="project" value="InterPro"/>
</dbReference>
<dbReference type="InterPro" id="IPR013602">
    <property type="entry name" value="Dynein_heavy_linker"/>
</dbReference>
<dbReference type="PANTHER" id="PTHR45703">
    <property type="entry name" value="DYNEIN HEAVY CHAIN"/>
    <property type="match status" value="1"/>
</dbReference>
<dbReference type="InterPro" id="IPR042228">
    <property type="entry name" value="Dynein_linker_3"/>
</dbReference>
<dbReference type="GO" id="GO:0045505">
    <property type="term" value="F:dynein intermediate chain binding"/>
    <property type="evidence" value="ECO:0007669"/>
    <property type="project" value="InterPro"/>
</dbReference>
<protein>
    <submittedName>
        <fullName evidence="7">Uncharacterized protein</fullName>
    </submittedName>
</protein>
<evidence type="ECO:0000259" key="3">
    <source>
        <dbReference type="Pfam" id="PF08393"/>
    </source>
</evidence>
<comment type="caution">
    <text evidence="7">The sequence shown here is derived from an EMBL/GenBank/DDBJ whole genome shotgun (WGS) entry which is preliminary data.</text>
</comment>
<dbReference type="Pfam" id="PF08393">
    <property type="entry name" value="DHC_N2"/>
    <property type="match status" value="1"/>
</dbReference>
<dbReference type="InterPro" id="IPR026983">
    <property type="entry name" value="DHC"/>
</dbReference>
<evidence type="ECO:0000259" key="5">
    <source>
        <dbReference type="Pfam" id="PF12777"/>
    </source>
</evidence>
<dbReference type="GO" id="GO:0007018">
    <property type="term" value="P:microtubule-based movement"/>
    <property type="evidence" value="ECO:0007669"/>
    <property type="project" value="InterPro"/>
</dbReference>
<keyword evidence="8" id="KW-1185">Reference proteome</keyword>
<dbReference type="Proteomes" id="UP000494165">
    <property type="component" value="Unassembled WGS sequence"/>
</dbReference>
<feature type="domain" description="Dynein heavy chain hydrolytic ATP-binding dynein motor region" evidence="4">
    <location>
        <begin position="1179"/>
        <end position="1398"/>
    </location>
</feature>
<dbReference type="Pfam" id="PF12780">
    <property type="entry name" value="AAA_8"/>
    <property type="match status" value="1"/>
</dbReference>
<dbReference type="InterPro" id="IPR027417">
    <property type="entry name" value="P-loop_NTPase"/>
</dbReference>
<dbReference type="InterPro" id="IPR035699">
    <property type="entry name" value="AAA_6"/>
</dbReference>
<sequence length="2627" mass="300111">MEEDEIHFHLENLGANEFLYFVHKYHQSSKRYCPYTLTRTDFSKLEKNVEYFTVSHYAVTRFAPYSQPETTSHEKWNQETQVYKKLKKLKLFATFIVWRAFRNWRKRIMTTKLDILYKTLPSKVLWYDAALGPALQTCKEICYKLKMMGLGKELKAEPLSLAQLLDDQIQNLKEIRSLFSVLRETIQDQLLASCKFAMIFEGLPTTASSTRPSSVISMGSGRSQHKPPIEAKHSLSYADLEKRISVSAKLGRFVRLVDCLLQHTLHSVLLNSFREFVCTVEKRFCTNIQGDAEKLVCLCKIEVSIEEGELVLTPSQLEMTNSLRGLFQAWEDAVNAFDLFSNDLTLTPYLREKACKTHLLDIVTSDENISNYKMRVRNILEQNFQMARGYILQYARINKAHLTNLKLNCDDISLQTDPQYFDNLLQDFKDQEQELEKIEIVRVIGIFELQMEKMKSTATPCLLSLKNFTNSLLPKISRQKVNKLSAEVQDAQAFLELLPKNTANFVEFLNYLDKTIGKLPNMHDEIEYLESLFTIMKKYNVTCMKEDITSFTVFQKSLASLQGSVTKREKQRPEIVRQFEEAMKSDMEQIASELKSVLNAANEPILLDIESDVEEVQLIIHQLHSKLSEIDRKNEYYKTQKINFNVDVGECTDLETAKRAVELRKLLWDSLEAWNAKVEDWEMQPFDTINPNELKEFIDANVSTIDKISDGLPENSVIQKYSELVENMKTKLPVIECMRNKNLKERHWKEIGSLVKQDLSSDETLTLRVLEDMNLFANLGSIKGISIRASMEAGLKEKLGQMVVKLESLEFEMKVYGESFIIADNAEFDQTVNDTCIAIGVIANSDYAAPIIESVTSIRAKFDLFTRTWEKIKAFQKLWVTMDLIFKQDEVKIKFAMEFKMFEKASHLWFFIARHIYQTASAVEALIEHGILSRIELGFALIKEVGVCLTTLIEQKRNKYSRFHFLCDEEMLAFMAKFNKPELMQDLLPKMFSSLRHFKYETDKEGQMHVLGLCSSSHEALFLEKPILVTPNIDCWMSKLDFITSKTIKMSISSAMTTPEPTDLAGFMSKYSEQVLVAVKYIKFSENVETGNIQTLYLEYKKGLESMEDLMNSSLDPAFLHKISVVIATQMHLINLLDRLKNDESFSISSFSWQKCLRFYWNQEKKHCRVKIGLTGTDYGFEFISSEDIFICSTDTEKTLINLLFSMQIGLGNYINGESAVNGKRFVLRNLANLIAVNFLHFACSNRITDRTLTRILYGAVQSGSWCCLSNTENLTASALSVLAQNIATVLQTVKAKLSLFQLEGREIKCKRGFGIIMISSTGTVSKIPKNLIKVFRPMKIDSPNEAFLVESFIKVKSCDSGLSREILAKWDAYKNTCKCQAPHIFTVGNLIRSINLKASATASDFEEVLEDKLKALTATNSEQIKLEDALCKAIQSAASRMELILTDRLLQKVVNMHQLMKHRQPVVIYGNVASGKTTVWKLFIESKRVLNSQGNGFSYDYKVICPERLAATDFMGFYDQKSKRWNSGLLESLIDGAKSTSNHVMLVLDGKLEKDWIQYLGSLFESTDQHFLLENGRKVFLHINVHLVFETSKLDMVAPSFLSRCNLLMVDESPAATVMLKAQAKLNHLALNFAPTILGELQEFYNELAKSDANDVTVQIQLILAFILENLRRREISTLTRSEVLKDIFNGTRSTIHITKSSLLAEIFEKWKKGNESENFEPDESESPRVKWASEKGFGADFQRTISLIHQLKNEVNPILIMAPTGCGKTSALRYLQTLDEADETRKMINYSTTTPIEAYNSFDFRDFVLKRSARRSMKSIGAPNGHKISFMLDDYHFASTEQSDFLRLMLDYKGLYDAENQWVHIEDVNVILTMNTDTAFKMSSRLARHFLPVHLEGPKKETLFAIFKKSSENFQTCGLSEVYKSLIEAVLSIFFSIPITKGANSLSFLDLYTLLSSKSILSLATQETDQANLIREVFNETTRLFGTKLYVKENTESLKAEMTREFALRFGAVCAEAEKSCKIAEISTIDVCNHSQDLSTKDCLQAHFSERRKKMPENCFLFDKFAEVTADVVKALKTESRSVLLFGESGVGKRMIAKYSALLLDFECVPVSITVNTSEVENQLEKACLKALAVKKMVLILSCDDISFIQRDRNILCLIKYGNSKFFSSEKFLQEATRAMPDACDTTKSYENLTQMQLVARITDVLRDNLKIILCVTALPDDLDEFEEARYCFVQYLRKWTVNDNQEIAKSLLKIGVYESNFANANGIEVCLSQIHMLAKDSYLHVLDKKIFLATCMYFDFLHLFNATYDAKIRELRATRDKCVHSIKKLEATFQAAEELKQELAIIVPKLKEKRNFCENVTKKLISERSQVEKFRVAAKLEETALKEKTEAARILSTEIQRDLDECTPAIEASCKALELIERNELKDVKTTNKPSSLLRLLMEPVCLLLGCKSDWGSAKALAADPNFIKMAIELDKENIPEATAKKLKEYVDNPNFLPEVMESHSRFCRTLCMWVRAIHNYVKVYRNLQSKKRRLESIESEIRIVVSKLKGHQQKLADTDAKVAALEVTQDQGMAEADALSNAVEGATVKLKRASQLGSAFTEFDVWKIRLTVIFQAVEIYFKF</sequence>
<dbReference type="Gene3D" id="1.20.140.100">
    <property type="entry name" value="Dynein heavy chain, N-terminal domain 2"/>
    <property type="match status" value="1"/>
</dbReference>
<dbReference type="EMBL" id="CADEPI010000099">
    <property type="protein sequence ID" value="CAB3374518.1"/>
    <property type="molecule type" value="Genomic_DNA"/>
</dbReference>
<accession>A0A8S1CUX6</accession>
<dbReference type="GO" id="GO:0030286">
    <property type="term" value="C:dynein complex"/>
    <property type="evidence" value="ECO:0007669"/>
    <property type="project" value="InterPro"/>
</dbReference>
<dbReference type="Gene3D" id="1.20.58.1120">
    <property type="match status" value="1"/>
</dbReference>
<name>A0A8S1CUX6_9INSE</name>
<evidence type="ECO:0000256" key="2">
    <source>
        <dbReference type="ARBA" id="ARBA00023054"/>
    </source>
</evidence>
<dbReference type="Pfam" id="PF12777">
    <property type="entry name" value="MT"/>
    <property type="match status" value="1"/>
</dbReference>
<dbReference type="PROSITE" id="PS00675">
    <property type="entry name" value="SIGMA54_INTERACT_1"/>
    <property type="match status" value="1"/>
</dbReference>
<feature type="domain" description="Dynein heavy chain coiled coil stalk" evidence="5">
    <location>
        <begin position="2329"/>
        <end position="2580"/>
    </location>
</feature>
<evidence type="ECO:0000313" key="8">
    <source>
        <dbReference type="Proteomes" id="UP000494165"/>
    </source>
</evidence>
<dbReference type="Gene3D" id="3.20.180.20">
    <property type="entry name" value="Dynein heavy chain, N-terminal domain 2"/>
    <property type="match status" value="1"/>
</dbReference>
<dbReference type="InterPro" id="IPR042222">
    <property type="entry name" value="Dynein_2_N"/>
</dbReference>
<dbReference type="Gene3D" id="1.20.920.30">
    <property type="match status" value="1"/>
</dbReference>
<comment type="similarity">
    <text evidence="1">Belongs to the dynein heavy chain family.</text>
</comment>
<feature type="domain" description="Dynein heavy chain linker" evidence="3">
    <location>
        <begin position="654"/>
        <end position="1054"/>
    </location>
</feature>
<gene>
    <name evidence="7" type="ORF">CLODIP_2_CD13127</name>
</gene>
<reference evidence="7 8" key="1">
    <citation type="submission" date="2020-04" db="EMBL/GenBank/DDBJ databases">
        <authorList>
            <person name="Alioto T."/>
            <person name="Alioto T."/>
            <person name="Gomez Garrido J."/>
        </authorList>
    </citation>
    <scope>NUCLEOTIDE SEQUENCE [LARGE SCALE GENOMIC DNA]</scope>
</reference>
<evidence type="ECO:0000256" key="1">
    <source>
        <dbReference type="ARBA" id="ARBA00008887"/>
    </source>
</evidence>
<dbReference type="InterPro" id="IPR024317">
    <property type="entry name" value="Dynein_heavy_chain_D4_dom"/>
</dbReference>
<organism evidence="7 8">
    <name type="scientific">Cloeon dipterum</name>
    <dbReference type="NCBI Taxonomy" id="197152"/>
    <lineage>
        <taxon>Eukaryota</taxon>
        <taxon>Metazoa</taxon>
        <taxon>Ecdysozoa</taxon>
        <taxon>Arthropoda</taxon>
        <taxon>Hexapoda</taxon>
        <taxon>Insecta</taxon>
        <taxon>Pterygota</taxon>
        <taxon>Palaeoptera</taxon>
        <taxon>Ephemeroptera</taxon>
        <taxon>Pisciforma</taxon>
        <taxon>Baetidae</taxon>
        <taxon>Cloeon</taxon>
    </lineage>
</organism>
<proteinExistence type="inferred from homology"/>
<dbReference type="Pfam" id="PF12775">
    <property type="entry name" value="AAA_7"/>
    <property type="match status" value="1"/>
</dbReference>
<dbReference type="Gene3D" id="1.20.920.20">
    <property type="match status" value="1"/>
</dbReference>